<organism evidence="2 3">
    <name type="scientific">Hibiscus sabdariffa</name>
    <name type="common">roselle</name>
    <dbReference type="NCBI Taxonomy" id="183260"/>
    <lineage>
        <taxon>Eukaryota</taxon>
        <taxon>Viridiplantae</taxon>
        <taxon>Streptophyta</taxon>
        <taxon>Embryophyta</taxon>
        <taxon>Tracheophyta</taxon>
        <taxon>Spermatophyta</taxon>
        <taxon>Magnoliopsida</taxon>
        <taxon>eudicotyledons</taxon>
        <taxon>Gunneridae</taxon>
        <taxon>Pentapetalae</taxon>
        <taxon>rosids</taxon>
        <taxon>malvids</taxon>
        <taxon>Malvales</taxon>
        <taxon>Malvaceae</taxon>
        <taxon>Malvoideae</taxon>
        <taxon>Hibiscus</taxon>
    </lineage>
</organism>
<name>A0ABR2SYC1_9ROSI</name>
<dbReference type="Proteomes" id="UP001396334">
    <property type="component" value="Unassembled WGS sequence"/>
</dbReference>
<protein>
    <recommendedName>
        <fullName evidence="4">Transmembrane protein</fullName>
    </recommendedName>
</protein>
<proteinExistence type="predicted"/>
<gene>
    <name evidence="2" type="ORF">V6N11_031403</name>
</gene>
<reference evidence="2 3" key="1">
    <citation type="journal article" date="2024" name="G3 (Bethesda)">
        <title>Genome assembly of Hibiscus sabdariffa L. provides insights into metabolisms of medicinal natural products.</title>
        <authorList>
            <person name="Kim T."/>
        </authorList>
    </citation>
    <scope>NUCLEOTIDE SEQUENCE [LARGE SCALE GENOMIC DNA]</scope>
    <source>
        <strain evidence="2">TK-2024</strain>
        <tissue evidence="2">Old leaves</tissue>
    </source>
</reference>
<keyword evidence="1" id="KW-1133">Transmembrane helix</keyword>
<keyword evidence="1" id="KW-0812">Transmembrane</keyword>
<evidence type="ECO:0008006" key="4">
    <source>
        <dbReference type="Google" id="ProtNLM"/>
    </source>
</evidence>
<accession>A0ABR2SYC1</accession>
<feature type="transmembrane region" description="Helical" evidence="1">
    <location>
        <begin position="12"/>
        <end position="33"/>
    </location>
</feature>
<keyword evidence="3" id="KW-1185">Reference proteome</keyword>
<comment type="caution">
    <text evidence="2">The sequence shown here is derived from an EMBL/GenBank/DDBJ whole genome shotgun (WGS) entry which is preliminary data.</text>
</comment>
<keyword evidence="1" id="KW-0472">Membrane</keyword>
<evidence type="ECO:0000313" key="2">
    <source>
        <dbReference type="EMBL" id="KAK9029964.1"/>
    </source>
</evidence>
<evidence type="ECO:0000256" key="1">
    <source>
        <dbReference type="SAM" id="Phobius"/>
    </source>
</evidence>
<sequence>MGMGVVFSLRCWSLSGEIVVLAVSLWVSWCLILRGKELVLCKFQLGKLLLCLNGVALSWIAESIWVGCLVFWFSGLCLSPRLGCRVRMKELDQDLELLVEGHSGVLVWHSCVEELFLWNIFISMGLFWPDWKLRLWNAKVQVYGFQGQHLKCARVILKW</sequence>
<evidence type="ECO:0000313" key="3">
    <source>
        <dbReference type="Proteomes" id="UP001396334"/>
    </source>
</evidence>
<feature type="transmembrane region" description="Helical" evidence="1">
    <location>
        <begin position="45"/>
        <end position="73"/>
    </location>
</feature>
<dbReference type="EMBL" id="JBBPBN010000010">
    <property type="protein sequence ID" value="KAK9029964.1"/>
    <property type="molecule type" value="Genomic_DNA"/>
</dbReference>